<reference evidence="9" key="3">
    <citation type="submission" date="2023-04" db="EMBL/GenBank/DDBJ databases">
        <authorList>
            <person name="Wang Y."/>
        </authorList>
    </citation>
    <scope>NUCLEOTIDE SEQUENCE</scope>
    <source>
        <strain evidence="9">ZW18</strain>
    </source>
</reference>
<reference evidence="8 10" key="1">
    <citation type="submission" date="2016-10" db="EMBL/GenBank/DDBJ databases">
        <authorList>
            <person name="Varghese N."/>
            <person name="Submissions S."/>
        </authorList>
    </citation>
    <scope>NUCLEOTIDE SEQUENCE [LARGE SCALE GENOMIC DNA]</scope>
    <source>
        <strain evidence="8 10">ATCC 43761</strain>
    </source>
</reference>
<sequence>MKNKRIAALIAIAIFTFMTSLDSSIVNIATPIMAKEMNVSSSTIEWVISIYLMIISALIMFFGRLGDIVGKVKVFKIGTIIFTVGSLIAGFKLGFSFLLFGRAIQALGAAMTMSNNFGITTEMFPPQERGRALSILATFFALGSIAGPSLGGLILNTGNWSYIFWINVPVGIIAIVAGIVSLPKDSPKNTNEKLDWYGTTTFAAFIGFFFYALMQGQTQGYTNPIILTILTILAIAIILLIVFIAIEHYVKLPMLNFRIFKNADFTMGVFSALLAFIVGYFFSILMPYYLVNARSYSAGFAGLLLAIIPLTIAFFGPIGGTLADKFGGEKISIIGLASLTIAQVLILTFNLNSSLWLFIVTSLFYGVGMGLFQSPNNSVIMSSVDKQFLGIAGSVNSLARNFGMELGVSLSTIILYSSMSFKAGKNITTYPVGQNQLFMSGLHIAFIFALIFAATAEIITVTRFVKSRKNR</sequence>
<dbReference type="Proteomes" id="UP001242513">
    <property type="component" value="Chromosome"/>
</dbReference>
<dbReference type="PROSITE" id="PS50850">
    <property type="entry name" value="MFS"/>
    <property type="match status" value="1"/>
</dbReference>
<feature type="transmembrane region" description="Helical" evidence="6">
    <location>
        <begin position="44"/>
        <end position="62"/>
    </location>
</feature>
<dbReference type="EMBL" id="CP123735">
    <property type="protein sequence ID" value="WGO86343.1"/>
    <property type="molecule type" value="Genomic_DNA"/>
</dbReference>
<reference evidence="9" key="2">
    <citation type="journal article" date="2022" name="Food Funct.">
        <title>Lactobacillus kefiranofaciens ZW18 from Kefir enhances the anti-tumor effect of anti-programmed cell death 1 (PD-1) immunotherapy by modulating the gut microbiota.</title>
        <authorList>
            <person name="Zhao J."/>
            <person name="Wang Y."/>
            <person name="Wang J."/>
            <person name="Lv M."/>
            <person name="Zhou C."/>
            <person name="Jia L."/>
            <person name="Geng W."/>
        </authorList>
    </citation>
    <scope>NUCLEOTIDE SEQUENCE</scope>
    <source>
        <strain evidence="9">ZW18</strain>
    </source>
</reference>
<feature type="transmembrane region" description="Helical" evidence="6">
    <location>
        <begin position="267"/>
        <end position="290"/>
    </location>
</feature>
<accession>A0AAX3UFQ6</accession>
<keyword evidence="10" id="KW-1185">Reference proteome</keyword>
<dbReference type="InterPro" id="IPR011701">
    <property type="entry name" value="MFS"/>
</dbReference>
<dbReference type="InterPro" id="IPR036259">
    <property type="entry name" value="MFS_trans_sf"/>
</dbReference>
<evidence type="ECO:0000256" key="2">
    <source>
        <dbReference type="ARBA" id="ARBA00022448"/>
    </source>
</evidence>
<feature type="transmembrane region" description="Helical" evidence="6">
    <location>
        <begin position="331"/>
        <end position="349"/>
    </location>
</feature>
<comment type="subcellular location">
    <subcellularLocation>
        <location evidence="1">Cell membrane</location>
        <topology evidence="1">Multi-pass membrane protein</topology>
    </subcellularLocation>
</comment>
<evidence type="ECO:0000256" key="6">
    <source>
        <dbReference type="SAM" id="Phobius"/>
    </source>
</evidence>
<feature type="transmembrane region" description="Helical" evidence="6">
    <location>
        <begin position="225"/>
        <end position="246"/>
    </location>
</feature>
<dbReference type="PRINTS" id="PR01036">
    <property type="entry name" value="TCRTETB"/>
</dbReference>
<dbReference type="SUPFAM" id="SSF103473">
    <property type="entry name" value="MFS general substrate transporter"/>
    <property type="match status" value="1"/>
</dbReference>
<protein>
    <submittedName>
        <fullName evidence="8">Drug resistance transporter, EmrB/QacA subfamily</fullName>
    </submittedName>
    <submittedName>
        <fullName evidence="9">MFS transporter</fullName>
    </submittedName>
</protein>
<keyword evidence="4 6" id="KW-1133">Transmembrane helix</keyword>
<dbReference type="Gene3D" id="1.20.1720.10">
    <property type="entry name" value="Multidrug resistance protein D"/>
    <property type="match status" value="1"/>
</dbReference>
<evidence type="ECO:0000313" key="9">
    <source>
        <dbReference type="EMBL" id="WGO86343.1"/>
    </source>
</evidence>
<dbReference type="AlphaFoldDB" id="A0AAX3UFQ6"/>
<feature type="domain" description="Major facilitator superfamily (MFS) profile" evidence="7">
    <location>
        <begin position="8"/>
        <end position="468"/>
    </location>
</feature>
<feature type="transmembrane region" description="Helical" evidence="6">
    <location>
        <begin position="74"/>
        <end position="93"/>
    </location>
</feature>
<organism evidence="9 11">
    <name type="scientific">Lactobacillus kefiranofaciens</name>
    <dbReference type="NCBI Taxonomy" id="267818"/>
    <lineage>
        <taxon>Bacteria</taxon>
        <taxon>Bacillati</taxon>
        <taxon>Bacillota</taxon>
        <taxon>Bacilli</taxon>
        <taxon>Lactobacillales</taxon>
        <taxon>Lactobacillaceae</taxon>
        <taxon>Lactobacillus</taxon>
    </lineage>
</organism>
<evidence type="ECO:0000256" key="5">
    <source>
        <dbReference type="ARBA" id="ARBA00023136"/>
    </source>
</evidence>
<evidence type="ECO:0000313" key="8">
    <source>
        <dbReference type="EMBL" id="SDA55202.1"/>
    </source>
</evidence>
<feature type="transmembrane region" description="Helical" evidence="6">
    <location>
        <begin position="162"/>
        <end position="182"/>
    </location>
</feature>
<name>A0AAX3UFQ6_9LACO</name>
<evidence type="ECO:0000313" key="11">
    <source>
        <dbReference type="Proteomes" id="UP001242513"/>
    </source>
</evidence>
<dbReference type="CDD" id="cd17321">
    <property type="entry name" value="MFS_MMR_MDR_like"/>
    <property type="match status" value="1"/>
</dbReference>
<evidence type="ECO:0000256" key="4">
    <source>
        <dbReference type="ARBA" id="ARBA00022989"/>
    </source>
</evidence>
<evidence type="ECO:0000259" key="7">
    <source>
        <dbReference type="PROSITE" id="PS50850"/>
    </source>
</evidence>
<evidence type="ECO:0000256" key="3">
    <source>
        <dbReference type="ARBA" id="ARBA00022692"/>
    </source>
</evidence>
<dbReference type="PANTHER" id="PTHR42718">
    <property type="entry name" value="MAJOR FACILITATOR SUPERFAMILY MULTIDRUG TRANSPORTER MFSC"/>
    <property type="match status" value="1"/>
</dbReference>
<dbReference type="GO" id="GO:0005886">
    <property type="term" value="C:plasma membrane"/>
    <property type="evidence" value="ECO:0007669"/>
    <property type="project" value="UniProtKB-SubCell"/>
</dbReference>
<dbReference type="RefSeq" id="WP_013854133.1">
    <property type="nucleotide sequence ID" value="NZ_CP123735.1"/>
</dbReference>
<dbReference type="InterPro" id="IPR020846">
    <property type="entry name" value="MFS_dom"/>
</dbReference>
<feature type="transmembrane region" description="Helical" evidence="6">
    <location>
        <begin position="194"/>
        <end position="213"/>
    </location>
</feature>
<evidence type="ECO:0000256" key="1">
    <source>
        <dbReference type="ARBA" id="ARBA00004651"/>
    </source>
</evidence>
<feature type="transmembrane region" description="Helical" evidence="6">
    <location>
        <begin position="441"/>
        <end position="465"/>
    </location>
</feature>
<feature type="transmembrane region" description="Helical" evidence="6">
    <location>
        <begin position="296"/>
        <end position="319"/>
    </location>
</feature>
<feature type="transmembrane region" description="Helical" evidence="6">
    <location>
        <begin position="132"/>
        <end position="156"/>
    </location>
</feature>
<keyword evidence="3 6" id="KW-0812">Transmembrane</keyword>
<dbReference type="Pfam" id="PF07690">
    <property type="entry name" value="MFS_1"/>
    <property type="match status" value="1"/>
</dbReference>
<dbReference type="Proteomes" id="UP000181860">
    <property type="component" value="Unassembled WGS sequence"/>
</dbReference>
<dbReference type="PANTHER" id="PTHR42718:SF9">
    <property type="entry name" value="MAJOR FACILITATOR SUPERFAMILY MULTIDRUG TRANSPORTER MFSC"/>
    <property type="match status" value="1"/>
</dbReference>
<evidence type="ECO:0000313" key="10">
    <source>
        <dbReference type="Proteomes" id="UP000181860"/>
    </source>
</evidence>
<dbReference type="EMBL" id="FMXC01000012">
    <property type="protein sequence ID" value="SDA55202.1"/>
    <property type="molecule type" value="Genomic_DNA"/>
</dbReference>
<keyword evidence="2" id="KW-0813">Transport</keyword>
<gene>
    <name evidence="9" type="ORF">QEJ78_02350</name>
    <name evidence="8" type="ORF">SAMN02983011_01297</name>
</gene>
<dbReference type="Gene3D" id="1.20.1250.20">
    <property type="entry name" value="MFS general substrate transporter like domains"/>
    <property type="match status" value="1"/>
</dbReference>
<proteinExistence type="predicted"/>
<feature type="transmembrane region" description="Helical" evidence="6">
    <location>
        <begin position="355"/>
        <end position="372"/>
    </location>
</feature>
<dbReference type="GO" id="GO:0022857">
    <property type="term" value="F:transmembrane transporter activity"/>
    <property type="evidence" value="ECO:0007669"/>
    <property type="project" value="InterPro"/>
</dbReference>
<keyword evidence="5 6" id="KW-0472">Membrane</keyword>